<evidence type="ECO:0000259" key="3">
    <source>
        <dbReference type="PROSITE" id="PS50158"/>
    </source>
</evidence>
<dbReference type="EMBL" id="JABCRI010000004">
    <property type="protein sequence ID" value="KAF8407427.1"/>
    <property type="molecule type" value="Genomic_DNA"/>
</dbReference>
<keyword evidence="1" id="KW-0862">Zinc</keyword>
<feature type="domain" description="CCHC-type" evidence="3">
    <location>
        <begin position="507"/>
        <end position="520"/>
    </location>
</feature>
<keyword evidence="1" id="KW-0863">Zinc-finger</keyword>
<feature type="compositionally biased region" description="Basic and acidic residues" evidence="2">
    <location>
        <begin position="1"/>
        <end position="15"/>
    </location>
</feature>
<dbReference type="GO" id="GO:0008270">
    <property type="term" value="F:zinc ion binding"/>
    <property type="evidence" value="ECO:0007669"/>
    <property type="project" value="UniProtKB-KW"/>
</dbReference>
<feature type="region of interest" description="Disordered" evidence="2">
    <location>
        <begin position="78"/>
        <end position="113"/>
    </location>
</feature>
<dbReference type="PROSITE" id="PS50158">
    <property type="entry name" value="ZF_CCHC"/>
    <property type="match status" value="1"/>
</dbReference>
<keyword evidence="5" id="KW-1185">Reference proteome</keyword>
<protein>
    <recommendedName>
        <fullName evidence="3">CCHC-type domain-containing protein</fullName>
    </recommendedName>
</protein>
<evidence type="ECO:0000313" key="4">
    <source>
        <dbReference type="EMBL" id="KAF8407427.1"/>
    </source>
</evidence>
<feature type="compositionally biased region" description="Polar residues" evidence="2">
    <location>
        <begin position="31"/>
        <end position="45"/>
    </location>
</feature>
<gene>
    <name evidence="4" type="ORF">HHK36_006560</name>
</gene>
<reference evidence="4 5" key="1">
    <citation type="submission" date="2020-04" db="EMBL/GenBank/DDBJ databases">
        <title>Plant Genome Project.</title>
        <authorList>
            <person name="Zhang R.-G."/>
        </authorList>
    </citation>
    <scope>NUCLEOTIDE SEQUENCE [LARGE SCALE GENOMIC DNA]</scope>
    <source>
        <strain evidence="4">YNK0</strain>
        <tissue evidence="4">Leaf</tissue>
    </source>
</reference>
<dbReference type="PANTHER" id="PTHR47530:SF4">
    <property type="entry name" value="E3 UBIQUITIN LIGASE BIG BROTHER-RELATED"/>
    <property type="match status" value="1"/>
</dbReference>
<dbReference type="InterPro" id="IPR025836">
    <property type="entry name" value="Zn_knuckle_CX2CX4HX4C"/>
</dbReference>
<evidence type="ECO:0000256" key="2">
    <source>
        <dbReference type="SAM" id="MobiDB-lite"/>
    </source>
</evidence>
<accession>A0A834ZJ80</accession>
<name>A0A834ZJ80_TETSI</name>
<dbReference type="InterPro" id="IPR025558">
    <property type="entry name" value="DUF4283"/>
</dbReference>
<feature type="compositionally biased region" description="Acidic residues" evidence="2">
    <location>
        <begin position="84"/>
        <end position="113"/>
    </location>
</feature>
<sequence>MEKAEGGSEGEKLNEENPNSVTEVVEPGMNSPLSRQSSRTPFTNLSQVDADLALARTLQEQERTYMMLRMNGEGIDYGISEAGSYEDDDDDDDDDDFDDLNDDEDAAVDPDDEDAFDVHEGVDIVENDNQGIEFDPSAFPSDEAYARALQDAEEREMAIHLMALAGINDREYLNFVLQTKLLLAFVIAEEAEDTEDLGSDSQVLMTHFIIQLLCFTDVLACNYASHTFLGFQDTWEDIDPDELSYEELLALGEAVGTESRGLSADAIASLPSINYKAQSNQDGNTDQSVLFAVLRVSSSDRGVDLSEHLIQLSLSENNKLIVLDEDLRMEANHDCVKGLLGRFATERSLNWNAVKATMITSWRLSKGDRVTYLNDEVFVLKFEDDRDMQKVLRQEPWTFNGHILQLTSWEADSTTKEVQFSTTPFWAQLHELLTSMFTQRIGEALGKERSEVLEVDLPQGIHSRGKYLRVRVRMDIGRPLQYQIRLLRLDKEPAVIEIRYERLPVFCYHCGLIGHDEKSCSLLGTNTKTLRSPGSDTYVTWLRADYLGPSRVNNKNLR</sequence>
<dbReference type="Proteomes" id="UP000655225">
    <property type="component" value="Unassembled WGS sequence"/>
</dbReference>
<dbReference type="InterPro" id="IPR001878">
    <property type="entry name" value="Znf_CCHC"/>
</dbReference>
<evidence type="ECO:0000313" key="5">
    <source>
        <dbReference type="Proteomes" id="UP000655225"/>
    </source>
</evidence>
<dbReference type="GO" id="GO:0003676">
    <property type="term" value="F:nucleic acid binding"/>
    <property type="evidence" value="ECO:0007669"/>
    <property type="project" value="InterPro"/>
</dbReference>
<feature type="region of interest" description="Disordered" evidence="2">
    <location>
        <begin position="1"/>
        <end position="45"/>
    </location>
</feature>
<proteinExistence type="predicted"/>
<dbReference type="Pfam" id="PF14392">
    <property type="entry name" value="zf-CCHC_4"/>
    <property type="match status" value="1"/>
</dbReference>
<dbReference type="InterPro" id="IPR043312">
    <property type="entry name" value="AtBBR-like"/>
</dbReference>
<dbReference type="OrthoDB" id="8062037at2759"/>
<dbReference type="PANTHER" id="PTHR47530">
    <property type="entry name" value="E3 UBIQUITIN LIGASE BIG BROTHER-RELATED"/>
    <property type="match status" value="1"/>
</dbReference>
<keyword evidence="1" id="KW-0479">Metal-binding</keyword>
<organism evidence="4 5">
    <name type="scientific">Tetracentron sinense</name>
    <name type="common">Spur-leaf</name>
    <dbReference type="NCBI Taxonomy" id="13715"/>
    <lineage>
        <taxon>Eukaryota</taxon>
        <taxon>Viridiplantae</taxon>
        <taxon>Streptophyta</taxon>
        <taxon>Embryophyta</taxon>
        <taxon>Tracheophyta</taxon>
        <taxon>Spermatophyta</taxon>
        <taxon>Magnoliopsida</taxon>
        <taxon>Trochodendrales</taxon>
        <taxon>Trochodendraceae</taxon>
        <taxon>Tetracentron</taxon>
    </lineage>
</organism>
<dbReference type="Pfam" id="PF14111">
    <property type="entry name" value="DUF4283"/>
    <property type="match status" value="1"/>
</dbReference>
<comment type="caution">
    <text evidence="4">The sequence shown here is derived from an EMBL/GenBank/DDBJ whole genome shotgun (WGS) entry which is preliminary data.</text>
</comment>
<dbReference type="AlphaFoldDB" id="A0A834ZJ80"/>
<evidence type="ECO:0000256" key="1">
    <source>
        <dbReference type="PROSITE-ProRule" id="PRU00047"/>
    </source>
</evidence>